<feature type="compositionally biased region" description="Pro residues" evidence="6">
    <location>
        <begin position="1"/>
        <end position="21"/>
    </location>
</feature>
<dbReference type="InterPro" id="IPR013325">
    <property type="entry name" value="RNA_pol_sigma_r2"/>
</dbReference>
<keyword evidence="5" id="KW-0804">Transcription</keyword>
<evidence type="ECO:0000256" key="6">
    <source>
        <dbReference type="SAM" id="MobiDB-lite"/>
    </source>
</evidence>
<dbReference type="Pfam" id="PF04542">
    <property type="entry name" value="Sigma70_r2"/>
    <property type="match status" value="1"/>
</dbReference>
<dbReference type="InterPro" id="IPR014284">
    <property type="entry name" value="RNA_pol_sigma-70_dom"/>
</dbReference>
<dbReference type="NCBIfam" id="TIGR02937">
    <property type="entry name" value="sigma70-ECF"/>
    <property type="match status" value="1"/>
</dbReference>
<keyword evidence="9" id="KW-1185">Reference proteome</keyword>
<evidence type="ECO:0000256" key="3">
    <source>
        <dbReference type="ARBA" id="ARBA00023082"/>
    </source>
</evidence>
<dbReference type="SUPFAM" id="SSF88946">
    <property type="entry name" value="Sigma2 domain of RNA polymerase sigma factors"/>
    <property type="match status" value="1"/>
</dbReference>
<evidence type="ECO:0000256" key="5">
    <source>
        <dbReference type="ARBA" id="ARBA00023163"/>
    </source>
</evidence>
<dbReference type="AlphaFoldDB" id="A0A542DZ57"/>
<dbReference type="InterPro" id="IPR007627">
    <property type="entry name" value="RNA_pol_sigma70_r2"/>
</dbReference>
<dbReference type="Gene3D" id="1.10.1740.10">
    <property type="match status" value="1"/>
</dbReference>
<dbReference type="Proteomes" id="UP000317893">
    <property type="component" value="Unassembled WGS sequence"/>
</dbReference>
<evidence type="ECO:0000256" key="1">
    <source>
        <dbReference type="ARBA" id="ARBA00010641"/>
    </source>
</evidence>
<dbReference type="PANTHER" id="PTHR43133:SF8">
    <property type="entry name" value="RNA POLYMERASE SIGMA FACTOR HI_1459-RELATED"/>
    <property type="match status" value="1"/>
</dbReference>
<protein>
    <submittedName>
        <fullName evidence="8">RNA polymerase sigma factor (Sigma-70 family)</fullName>
    </submittedName>
</protein>
<keyword evidence="4" id="KW-0238">DNA-binding</keyword>
<evidence type="ECO:0000259" key="7">
    <source>
        <dbReference type="Pfam" id="PF04542"/>
    </source>
</evidence>
<evidence type="ECO:0000313" key="8">
    <source>
        <dbReference type="EMBL" id="TQJ08382.1"/>
    </source>
</evidence>
<keyword evidence="3" id="KW-0731">Sigma factor</keyword>
<comment type="similarity">
    <text evidence="1">Belongs to the sigma-70 factor family. ECF subfamily.</text>
</comment>
<dbReference type="SUPFAM" id="SSF88659">
    <property type="entry name" value="Sigma3 and sigma4 domains of RNA polymerase sigma factors"/>
    <property type="match status" value="1"/>
</dbReference>
<evidence type="ECO:0000256" key="2">
    <source>
        <dbReference type="ARBA" id="ARBA00023015"/>
    </source>
</evidence>
<comment type="caution">
    <text evidence="8">The sequence shown here is derived from an EMBL/GenBank/DDBJ whole genome shotgun (WGS) entry which is preliminary data.</text>
</comment>
<keyword evidence="2" id="KW-0805">Transcription regulation</keyword>
<dbReference type="EMBL" id="VFMN01000001">
    <property type="protein sequence ID" value="TQJ08382.1"/>
    <property type="molecule type" value="Genomic_DNA"/>
</dbReference>
<dbReference type="Gene3D" id="1.10.10.10">
    <property type="entry name" value="Winged helix-like DNA-binding domain superfamily/Winged helix DNA-binding domain"/>
    <property type="match status" value="1"/>
</dbReference>
<evidence type="ECO:0000256" key="4">
    <source>
        <dbReference type="ARBA" id="ARBA00023125"/>
    </source>
</evidence>
<dbReference type="GO" id="GO:0006352">
    <property type="term" value="P:DNA-templated transcription initiation"/>
    <property type="evidence" value="ECO:0007669"/>
    <property type="project" value="InterPro"/>
</dbReference>
<feature type="region of interest" description="Disordered" evidence="6">
    <location>
        <begin position="1"/>
        <end position="25"/>
    </location>
</feature>
<dbReference type="PANTHER" id="PTHR43133">
    <property type="entry name" value="RNA POLYMERASE ECF-TYPE SIGMA FACTO"/>
    <property type="match status" value="1"/>
</dbReference>
<dbReference type="InterPro" id="IPR013324">
    <property type="entry name" value="RNA_pol_sigma_r3/r4-like"/>
</dbReference>
<accession>A0A542DZ57</accession>
<dbReference type="InterPro" id="IPR036388">
    <property type="entry name" value="WH-like_DNA-bd_sf"/>
</dbReference>
<dbReference type="GO" id="GO:0016987">
    <property type="term" value="F:sigma factor activity"/>
    <property type="evidence" value="ECO:0007669"/>
    <property type="project" value="UniProtKB-KW"/>
</dbReference>
<dbReference type="InterPro" id="IPR039425">
    <property type="entry name" value="RNA_pol_sigma-70-like"/>
</dbReference>
<name>A0A542DZ57_9MICO</name>
<proteinExistence type="inferred from homology"/>
<sequence length="215" mass="23281">MPSPTVPTPEPTARRTPPPRTGPGSLPVLVPAAAAGDRAAWDALVERFSSLLWGVARSFRLAEDDAADVVQTTWLKLLEHLDRIDEPLALPGWLATTARREALHLLQRRGRDTTGWDDDLGERLVDPQAAALDAGLLEDERDAALWLGFARLSARCQRLLRVLMACDRPSYKVVGQELGLPVGSIGPTRMRCLASLEGILRGCDYAFDGPAGGQA</sequence>
<dbReference type="OrthoDB" id="265863at2"/>
<feature type="domain" description="RNA polymerase sigma-70 region 2" evidence="7">
    <location>
        <begin position="44"/>
        <end position="111"/>
    </location>
</feature>
<reference evidence="8 9" key="1">
    <citation type="submission" date="2019-06" db="EMBL/GenBank/DDBJ databases">
        <title>Sequencing the genomes of 1000 actinobacteria strains.</title>
        <authorList>
            <person name="Klenk H.-P."/>
        </authorList>
    </citation>
    <scope>NUCLEOTIDE SEQUENCE [LARGE SCALE GENOMIC DNA]</scope>
    <source>
        <strain evidence="8 9">DSM 18607</strain>
    </source>
</reference>
<dbReference type="RefSeq" id="WP_141847903.1">
    <property type="nucleotide sequence ID" value="NZ_BAAAPR010000004.1"/>
</dbReference>
<dbReference type="GO" id="GO:0003677">
    <property type="term" value="F:DNA binding"/>
    <property type="evidence" value="ECO:0007669"/>
    <property type="project" value="UniProtKB-KW"/>
</dbReference>
<evidence type="ECO:0000313" key="9">
    <source>
        <dbReference type="Proteomes" id="UP000317893"/>
    </source>
</evidence>
<gene>
    <name evidence="8" type="ORF">FB458_1470</name>
</gene>
<organism evidence="8 9">
    <name type="scientific">Lapillicoccus jejuensis</name>
    <dbReference type="NCBI Taxonomy" id="402171"/>
    <lineage>
        <taxon>Bacteria</taxon>
        <taxon>Bacillati</taxon>
        <taxon>Actinomycetota</taxon>
        <taxon>Actinomycetes</taxon>
        <taxon>Micrococcales</taxon>
        <taxon>Intrasporangiaceae</taxon>
        <taxon>Lapillicoccus</taxon>
    </lineage>
</organism>